<evidence type="ECO:0000256" key="2">
    <source>
        <dbReference type="ARBA" id="ARBA00022692"/>
    </source>
</evidence>
<evidence type="ECO:0000259" key="6">
    <source>
        <dbReference type="Pfam" id="PF03151"/>
    </source>
</evidence>
<dbReference type="AlphaFoldDB" id="A0A5J4YQR3"/>
<feature type="domain" description="Sugar phosphate transporter" evidence="6">
    <location>
        <begin position="32"/>
        <end position="311"/>
    </location>
</feature>
<feature type="transmembrane region" description="Helical" evidence="5">
    <location>
        <begin position="94"/>
        <end position="113"/>
    </location>
</feature>
<feature type="transmembrane region" description="Helical" evidence="5">
    <location>
        <begin position="150"/>
        <end position="167"/>
    </location>
</feature>
<dbReference type="InterPro" id="IPR004853">
    <property type="entry name" value="Sugar_P_trans_dom"/>
</dbReference>
<keyword evidence="8" id="KW-1185">Reference proteome</keyword>
<evidence type="ECO:0000313" key="7">
    <source>
        <dbReference type="EMBL" id="KAA8493034.1"/>
    </source>
</evidence>
<comment type="caution">
    <text evidence="7">The sequence shown here is derived from an EMBL/GenBank/DDBJ whole genome shotgun (WGS) entry which is preliminary data.</text>
</comment>
<dbReference type="GO" id="GO:0016020">
    <property type="term" value="C:membrane"/>
    <property type="evidence" value="ECO:0007669"/>
    <property type="project" value="UniProtKB-SubCell"/>
</dbReference>
<dbReference type="Proteomes" id="UP000324585">
    <property type="component" value="Unassembled WGS sequence"/>
</dbReference>
<evidence type="ECO:0000256" key="3">
    <source>
        <dbReference type="ARBA" id="ARBA00022989"/>
    </source>
</evidence>
<dbReference type="Pfam" id="PF03151">
    <property type="entry name" value="TPT"/>
    <property type="match status" value="1"/>
</dbReference>
<keyword evidence="2 5" id="KW-0812">Transmembrane</keyword>
<evidence type="ECO:0000256" key="4">
    <source>
        <dbReference type="ARBA" id="ARBA00023136"/>
    </source>
</evidence>
<dbReference type="InterPro" id="IPR050186">
    <property type="entry name" value="TPT_transporter"/>
</dbReference>
<feature type="transmembrane region" description="Helical" evidence="5">
    <location>
        <begin position="173"/>
        <end position="193"/>
    </location>
</feature>
<keyword evidence="7" id="KW-0762">Sugar transport</keyword>
<proteinExistence type="predicted"/>
<name>A0A5J4YQR3_PORPP</name>
<feature type="transmembrane region" description="Helical" evidence="5">
    <location>
        <begin position="125"/>
        <end position="143"/>
    </location>
</feature>
<evidence type="ECO:0000256" key="5">
    <source>
        <dbReference type="SAM" id="Phobius"/>
    </source>
</evidence>
<evidence type="ECO:0000256" key="1">
    <source>
        <dbReference type="ARBA" id="ARBA00004141"/>
    </source>
</evidence>
<keyword evidence="7" id="KW-0813">Transport</keyword>
<feature type="transmembrane region" description="Helical" evidence="5">
    <location>
        <begin position="26"/>
        <end position="46"/>
    </location>
</feature>
<dbReference type="PANTHER" id="PTHR11132">
    <property type="entry name" value="SOLUTE CARRIER FAMILY 35"/>
    <property type="match status" value="1"/>
</dbReference>
<evidence type="ECO:0000313" key="8">
    <source>
        <dbReference type="Proteomes" id="UP000324585"/>
    </source>
</evidence>
<feature type="transmembrane region" description="Helical" evidence="5">
    <location>
        <begin position="241"/>
        <end position="264"/>
    </location>
</feature>
<keyword evidence="4 5" id="KW-0472">Membrane</keyword>
<dbReference type="EMBL" id="VRMN01000008">
    <property type="protein sequence ID" value="KAA8493034.1"/>
    <property type="molecule type" value="Genomic_DNA"/>
</dbReference>
<reference evidence="8" key="1">
    <citation type="journal article" date="2019" name="Nat. Commun.">
        <title>Expansion of phycobilisome linker gene families in mesophilic red algae.</title>
        <authorList>
            <person name="Lee J."/>
            <person name="Kim D."/>
            <person name="Bhattacharya D."/>
            <person name="Yoon H.S."/>
        </authorList>
    </citation>
    <scope>NUCLEOTIDE SEQUENCE [LARGE SCALE GENOMIC DNA]</scope>
    <source>
        <strain evidence="8">CCMP 1328</strain>
    </source>
</reference>
<gene>
    <name evidence="7" type="ORF">FVE85_9306</name>
</gene>
<organism evidence="7 8">
    <name type="scientific">Porphyridium purpureum</name>
    <name type="common">Red alga</name>
    <name type="synonym">Porphyridium cruentum</name>
    <dbReference type="NCBI Taxonomy" id="35688"/>
    <lineage>
        <taxon>Eukaryota</taxon>
        <taxon>Rhodophyta</taxon>
        <taxon>Bangiophyceae</taxon>
        <taxon>Porphyridiales</taxon>
        <taxon>Porphyridiaceae</taxon>
        <taxon>Porphyridium</taxon>
    </lineage>
</organism>
<comment type="subcellular location">
    <subcellularLocation>
        <location evidence="1">Membrane</location>
        <topology evidence="1">Multi-pass membrane protein</topology>
    </subcellularLocation>
</comment>
<feature type="transmembrane region" description="Helical" evidence="5">
    <location>
        <begin position="205"/>
        <end position="226"/>
    </location>
</feature>
<protein>
    <submittedName>
        <fullName evidence="7">UDP-galactose/UDP-glucose transporter 7</fullName>
    </submittedName>
</protein>
<accession>A0A5J4YQR3</accession>
<dbReference type="OMA" id="LMFYCNI"/>
<dbReference type="OrthoDB" id="417037at2759"/>
<feature type="transmembrane region" description="Helical" evidence="5">
    <location>
        <begin position="52"/>
        <end position="74"/>
    </location>
</feature>
<sequence>MAKDELLSNHAGSAEGGGAAAVRREVLQSLGVCFFYISMSSAMVFTNKALSYNYGFTMTNALLLMQMVFTIALLHFLRDICGLLSFNRFERDTALRIAPISVFYCLNGAFALVAVRELSVPSYTLVKRLAPMFSITLEFALLGKRSKPRVLVALAVMLSGTLLAARADTRGTILGWSSGLVSCFLQGLYLTLVKKTGAETGLNSFGVLYYHSLISLPILSVLVVLLGEMQPLLNYPQWTDMSFMIVLAWSLFMGVMLNYSLFLATELTSPTSTLVSGQVKAIGQTAIGMFTFGGAERNQAYIIGTLMNIGGGTGYGYSKYLDMKERADQQKLPK</sequence>
<keyword evidence="3 5" id="KW-1133">Transmembrane helix</keyword>